<evidence type="ECO:0000259" key="1">
    <source>
        <dbReference type="PROSITE" id="PS50035"/>
    </source>
</evidence>
<dbReference type="Pfam" id="PF13091">
    <property type="entry name" value="PLDc_2"/>
    <property type="match status" value="2"/>
</dbReference>
<dbReference type="SUPFAM" id="SSF56024">
    <property type="entry name" value="Phospholipase D/nuclease"/>
    <property type="match status" value="2"/>
</dbReference>
<evidence type="ECO:0000313" key="2">
    <source>
        <dbReference type="EMBL" id="MCC4309099.1"/>
    </source>
</evidence>
<dbReference type="CDD" id="cd09111">
    <property type="entry name" value="PLDc_ymdC_like_1"/>
    <property type="match status" value="1"/>
</dbReference>
<dbReference type="PANTHER" id="PTHR21248">
    <property type="entry name" value="CARDIOLIPIN SYNTHASE"/>
    <property type="match status" value="1"/>
</dbReference>
<feature type="domain" description="PLD phosphodiesterase" evidence="1">
    <location>
        <begin position="394"/>
        <end position="421"/>
    </location>
</feature>
<dbReference type="GO" id="GO:0030572">
    <property type="term" value="F:phosphatidyltransferase activity"/>
    <property type="evidence" value="ECO:0007669"/>
    <property type="project" value="UniProtKB-ARBA"/>
</dbReference>
<accession>A0A9Q3UP88</accession>
<comment type="caution">
    <text evidence="2">The sequence shown here is derived from an EMBL/GenBank/DDBJ whole genome shotgun (WGS) entry which is preliminary data.</text>
</comment>
<keyword evidence="3" id="KW-1185">Reference proteome</keyword>
<proteinExistence type="predicted"/>
<sequence>MLWLSWLPILLLVGCAGLPSLEGRTPSQALSAEEAADTPLGALTGPLVRAHPGRSGVHLLADPHDAFAARLRLADAARQTLDVQYYIWRPDTTGKLLFDALRRAADRGVRVRLLLDDYNTAGMGPVLAALNAHDNIEVRLFNPFVARGPRFWDLLTDLPRVNRRMHNKTFIADNSLLVLGGRNVADEYFGATETLFSDLDVLVMGPVVASVSDAFDRYWRSDSAYPAERILRADQTGEPPPEAEGDSRADYLEELGDRDPVAALRDGKLALCWATTRLVVDDPAKGLGEAEGAELFLTQLDRAVGDPEQRLDIIASYFIPTRQGVEDLTGLAARGVQVRVLTNSMAATDVALVHSGYAKWRRDLLEGGVQLYEMKRGEGPRDAPHLRAGPYGSARSTLHAKAFAVDGEQLVVGSFNADPRSANLNTELGLVIDCPALADKIHGAFPDKVMKHAYRVELDDGGHLYWVGDKEGEQIRFDREPDTTLWQRLSLPVFSILPIDGLL</sequence>
<dbReference type="InterPro" id="IPR025202">
    <property type="entry name" value="PLD-like_dom"/>
</dbReference>
<dbReference type="EMBL" id="JAJGNA010000012">
    <property type="protein sequence ID" value="MCC4309099.1"/>
    <property type="molecule type" value="Genomic_DNA"/>
</dbReference>
<protein>
    <submittedName>
        <fullName evidence="2">Phospholipase D family protein</fullName>
    </submittedName>
</protein>
<evidence type="ECO:0000313" key="3">
    <source>
        <dbReference type="Proteomes" id="UP001108027"/>
    </source>
</evidence>
<feature type="domain" description="PLD phosphodiesterase" evidence="1">
    <location>
        <begin position="161"/>
        <end position="188"/>
    </location>
</feature>
<gene>
    <name evidence="2" type="ORF">LL252_11000</name>
</gene>
<reference evidence="2" key="1">
    <citation type="submission" date="2021-10" db="EMBL/GenBank/DDBJ databases">
        <title>The diversity and Nitrogen Metabolism of Culturable Nitrate-Utilizing Bacteria Within the Oxygen Minimum Zone of the Changjiang (Yangtze River)Estuary.</title>
        <authorList>
            <person name="Zhang D."/>
            <person name="Zheng J."/>
            <person name="Liu S."/>
            <person name="He W."/>
        </authorList>
    </citation>
    <scope>NUCLEOTIDE SEQUENCE</scope>
    <source>
        <strain evidence="2">FXH-223</strain>
    </source>
</reference>
<dbReference type="GO" id="GO:0032049">
    <property type="term" value="P:cardiolipin biosynthetic process"/>
    <property type="evidence" value="ECO:0007669"/>
    <property type="project" value="UniProtKB-ARBA"/>
</dbReference>
<dbReference type="Proteomes" id="UP001108027">
    <property type="component" value="Unassembled WGS sequence"/>
</dbReference>
<dbReference type="CDD" id="cd09113">
    <property type="entry name" value="PLDc_ymdC_like_2"/>
    <property type="match status" value="1"/>
</dbReference>
<dbReference type="PROSITE" id="PS50035">
    <property type="entry name" value="PLD"/>
    <property type="match status" value="2"/>
</dbReference>
<dbReference type="PANTHER" id="PTHR21248:SF12">
    <property type="entry name" value="CARDIOLIPIN SYNTHASE C"/>
    <property type="match status" value="1"/>
</dbReference>
<name>A0A9Q3UP88_9GAMM</name>
<dbReference type="SMART" id="SM00155">
    <property type="entry name" value="PLDc"/>
    <property type="match status" value="2"/>
</dbReference>
<dbReference type="Gene3D" id="3.30.870.10">
    <property type="entry name" value="Endonuclease Chain A"/>
    <property type="match status" value="2"/>
</dbReference>
<organism evidence="2 3">
    <name type="scientific">Alloalcanivorax marinus</name>
    <dbReference type="NCBI Taxonomy" id="1177169"/>
    <lineage>
        <taxon>Bacteria</taxon>
        <taxon>Pseudomonadati</taxon>
        <taxon>Pseudomonadota</taxon>
        <taxon>Gammaproteobacteria</taxon>
        <taxon>Oceanospirillales</taxon>
        <taxon>Alcanivoracaceae</taxon>
        <taxon>Alloalcanivorax</taxon>
    </lineage>
</organism>
<dbReference type="AlphaFoldDB" id="A0A9Q3UP88"/>
<dbReference type="InterPro" id="IPR001736">
    <property type="entry name" value="PLipase_D/transphosphatidylase"/>
</dbReference>
<dbReference type="RefSeq" id="WP_228234045.1">
    <property type="nucleotide sequence ID" value="NZ_JAJGNA010000012.1"/>
</dbReference>